<dbReference type="GO" id="GO:0032259">
    <property type="term" value="P:methylation"/>
    <property type="evidence" value="ECO:0007669"/>
    <property type="project" value="UniProtKB-KW"/>
</dbReference>
<dbReference type="SUPFAM" id="SSF53335">
    <property type="entry name" value="S-adenosyl-L-methionine-dependent methyltransferases"/>
    <property type="match status" value="1"/>
</dbReference>
<accession>A0A0F9LNP9</accession>
<proteinExistence type="inferred from homology"/>
<dbReference type="PANTHER" id="PTHR13370">
    <property type="entry name" value="RNA METHYLASE-RELATED"/>
    <property type="match status" value="1"/>
</dbReference>
<dbReference type="Pfam" id="PF01555">
    <property type="entry name" value="N6_N4_Mtase"/>
    <property type="match status" value="1"/>
</dbReference>
<dbReference type="EMBL" id="LAZR01012029">
    <property type="protein sequence ID" value="KKM46720.1"/>
    <property type="molecule type" value="Genomic_DNA"/>
</dbReference>
<dbReference type="PROSITE" id="PS00092">
    <property type="entry name" value="N6_MTASE"/>
    <property type="match status" value="1"/>
</dbReference>
<organism evidence="5">
    <name type="scientific">marine sediment metagenome</name>
    <dbReference type="NCBI Taxonomy" id="412755"/>
    <lineage>
        <taxon>unclassified sequences</taxon>
        <taxon>metagenomes</taxon>
        <taxon>ecological metagenomes</taxon>
    </lineage>
</organism>
<reference evidence="5" key="1">
    <citation type="journal article" date="2015" name="Nature">
        <title>Complex archaea that bridge the gap between prokaryotes and eukaryotes.</title>
        <authorList>
            <person name="Spang A."/>
            <person name="Saw J.H."/>
            <person name="Jorgensen S.L."/>
            <person name="Zaremba-Niedzwiedzka K."/>
            <person name="Martijn J."/>
            <person name="Lind A.E."/>
            <person name="van Eijk R."/>
            <person name="Schleper C."/>
            <person name="Guy L."/>
            <person name="Ettema T.J."/>
        </authorList>
    </citation>
    <scope>NUCLEOTIDE SEQUENCE</scope>
</reference>
<dbReference type="InterPro" id="IPR002052">
    <property type="entry name" value="DNA_methylase_N6_adenine_CS"/>
</dbReference>
<evidence type="ECO:0000256" key="3">
    <source>
        <dbReference type="ARBA" id="ARBA00022679"/>
    </source>
</evidence>
<name>A0A0F9LNP9_9ZZZZ</name>
<sequence>MDDKNAAPRVEYYLLMKWPNDFINKVIQGDCLEVMKHIPDGAVDLVLTDPPYGIKLPRKSNRYGVATNFSRKSDGSDWDDQRPPKEAFDEMFRVSQHQIVFGANYFWEYFYATPCYLIWDKRVTLPSVPFADTEFAWTSFNKMSKKYNLINHGFISQMNEAREHPTQKPLALFKSILIDFSNEGDLILDPFLGSGTTVVAAKELGRRFIGIEIEPKYCEIANNRLRQEILFK</sequence>
<dbReference type="GO" id="GO:0008170">
    <property type="term" value="F:N-methyltransferase activity"/>
    <property type="evidence" value="ECO:0007669"/>
    <property type="project" value="InterPro"/>
</dbReference>
<keyword evidence="3" id="KW-0808">Transferase</keyword>
<gene>
    <name evidence="5" type="ORF">LCGC14_1559460</name>
</gene>
<evidence type="ECO:0000313" key="5">
    <source>
        <dbReference type="EMBL" id="KKM46720.1"/>
    </source>
</evidence>
<dbReference type="PRINTS" id="PR00508">
    <property type="entry name" value="S21N4MTFRASE"/>
</dbReference>
<evidence type="ECO:0000256" key="1">
    <source>
        <dbReference type="ARBA" id="ARBA00006594"/>
    </source>
</evidence>
<dbReference type="Gene3D" id="3.40.50.150">
    <property type="entry name" value="Vaccinia Virus protein VP39"/>
    <property type="match status" value="1"/>
</dbReference>
<comment type="similarity">
    <text evidence="1">Belongs to the N(4)/N(6)-methyltransferase family.</text>
</comment>
<dbReference type="GO" id="GO:0003677">
    <property type="term" value="F:DNA binding"/>
    <property type="evidence" value="ECO:0007669"/>
    <property type="project" value="InterPro"/>
</dbReference>
<feature type="domain" description="DNA methylase N-4/N-6" evidence="4">
    <location>
        <begin position="150"/>
        <end position="222"/>
    </location>
</feature>
<protein>
    <recommendedName>
        <fullName evidence="4">DNA methylase N-4/N-6 domain-containing protein</fullName>
    </recommendedName>
</protein>
<evidence type="ECO:0000256" key="2">
    <source>
        <dbReference type="ARBA" id="ARBA00022603"/>
    </source>
</evidence>
<comment type="caution">
    <text evidence="5">The sequence shown here is derived from an EMBL/GenBank/DDBJ whole genome shotgun (WGS) entry which is preliminary data.</text>
</comment>
<dbReference type="InterPro" id="IPR002941">
    <property type="entry name" value="DNA_methylase_N4/N6"/>
</dbReference>
<dbReference type="GO" id="GO:0005737">
    <property type="term" value="C:cytoplasm"/>
    <property type="evidence" value="ECO:0007669"/>
    <property type="project" value="TreeGrafter"/>
</dbReference>
<keyword evidence="2" id="KW-0489">Methyltransferase</keyword>
<evidence type="ECO:0000259" key="4">
    <source>
        <dbReference type="Pfam" id="PF01555"/>
    </source>
</evidence>
<dbReference type="PANTHER" id="PTHR13370:SF3">
    <property type="entry name" value="TRNA (GUANINE(10)-N2)-METHYLTRANSFERASE HOMOLOG"/>
    <property type="match status" value="1"/>
</dbReference>
<dbReference type="InterPro" id="IPR029063">
    <property type="entry name" value="SAM-dependent_MTases_sf"/>
</dbReference>
<dbReference type="AlphaFoldDB" id="A0A0F9LNP9"/>
<dbReference type="InterPro" id="IPR001091">
    <property type="entry name" value="RM_Methyltransferase"/>
</dbReference>